<reference evidence="2" key="1">
    <citation type="submission" date="2022-05" db="EMBL/GenBank/DDBJ databases">
        <title>The Musa troglodytarum L. genome provides insights into the mechanism of non-climacteric behaviour and enrichment of carotenoids.</title>
        <authorList>
            <person name="Wang J."/>
        </authorList>
    </citation>
    <scope>NUCLEOTIDE SEQUENCE</scope>
    <source>
        <tissue evidence="2">Leaf</tissue>
    </source>
</reference>
<dbReference type="OrthoDB" id="649277at2759"/>
<accession>A0A9E7GYE2</accession>
<dbReference type="EMBL" id="CP097509">
    <property type="protein sequence ID" value="URE21388.1"/>
    <property type="molecule type" value="Genomic_DNA"/>
</dbReference>
<dbReference type="InterPro" id="IPR037476">
    <property type="entry name" value="PCH1"/>
</dbReference>
<dbReference type="PANTHER" id="PTHR36062:SF1">
    <property type="entry name" value="OS01G0687300 PROTEIN"/>
    <property type="match status" value="1"/>
</dbReference>
<protein>
    <submittedName>
        <fullName evidence="2">Uncharacterized protein</fullName>
    </submittedName>
</protein>
<dbReference type="GO" id="GO:0010099">
    <property type="term" value="P:regulation of photomorphogenesis"/>
    <property type="evidence" value="ECO:0007669"/>
    <property type="project" value="InterPro"/>
</dbReference>
<organism evidence="2 3">
    <name type="scientific">Musa troglodytarum</name>
    <name type="common">fe'i banana</name>
    <dbReference type="NCBI Taxonomy" id="320322"/>
    <lineage>
        <taxon>Eukaryota</taxon>
        <taxon>Viridiplantae</taxon>
        <taxon>Streptophyta</taxon>
        <taxon>Embryophyta</taxon>
        <taxon>Tracheophyta</taxon>
        <taxon>Spermatophyta</taxon>
        <taxon>Magnoliopsida</taxon>
        <taxon>Liliopsida</taxon>
        <taxon>Zingiberales</taxon>
        <taxon>Musaceae</taxon>
        <taxon>Musa</taxon>
    </lineage>
</organism>
<keyword evidence="3" id="KW-1185">Reference proteome</keyword>
<evidence type="ECO:0000313" key="2">
    <source>
        <dbReference type="EMBL" id="URE21388.1"/>
    </source>
</evidence>
<evidence type="ECO:0000313" key="3">
    <source>
        <dbReference type="Proteomes" id="UP001055439"/>
    </source>
</evidence>
<gene>
    <name evidence="2" type="ORF">MUK42_13377</name>
</gene>
<feature type="region of interest" description="Disordered" evidence="1">
    <location>
        <begin position="546"/>
        <end position="572"/>
    </location>
</feature>
<proteinExistence type="predicted"/>
<sequence length="801" mass="89588">MAEDAVRSYGNSEDLNIGLSYTNGSVTHFQYHSQWMGRWKRASSISAHQCHKHCTLSDASNRKNCVKQEGYSQVENTKSDKVQLVSIGTREGTTPESRNVCSSDLNELGLTLHVHRSAEFVGAEKGRCEMNNTLVPKDVHTYDGVVVSDKLQLHKFSDSSINWENHNTCHSLNSDETHSPKYDISWKIDSILNPKRGPGHGQVASRFARLHLPLKGTTLGSHVTDSKAKEISTSSDQEIESCDTVKGLQHVQDGISASTSQPAMVRSKAERPNMKSPVCIKNRRMSSVSDHTLDGHRVRSSFTNLNHELRNFSGHSRAMVSEMKGDNQIANVRSPWSRTKCGSMQVLRDLWPGKSPLSYVIRENDTENVLHQPLNYMSNCFIHNVLDIHNYLHPVNNIDGDAQNPFNAVHYQLTTKNMSMELSREKQLIEDSTETAKAKVTPLFEMLTVPATARNQGMWQGDSQPLINSNSMENGVDVNGIEMHMMGKRERPSAKIDAIHIEACLEKNSPKGMISDRLQKDLLHTKLIKSHSPSASAIQETLSRYVNSSDKTGSVSTRGQSTSRTESMNVDQVFSHVQRSKISNTSSIIENLAQMEQCKRWLKRLRHKSSDAFGLGSKRTKIGYHPTNAEVCSFLSKAHNYDTSSSAMTKCPKEQQIPDATKDIPSPSECSYGVSARDVQYWIKRWCYKTPQTVEAHVSLVTPGLCKPENRKVLPDNIEGKQFPSIRAMALMGRAMNKFRTGQFQRKGSSVVADFHGEKGAIDGHHPKYCGSDVKSYPNSSLIRIWVKAIIFDVLESTSFQ</sequence>
<dbReference type="Proteomes" id="UP001055439">
    <property type="component" value="Chromosome 7"/>
</dbReference>
<evidence type="ECO:0000256" key="1">
    <source>
        <dbReference type="SAM" id="MobiDB-lite"/>
    </source>
</evidence>
<dbReference type="EMBL" id="CP097509">
    <property type="protein sequence ID" value="URE21387.1"/>
    <property type="molecule type" value="Genomic_DNA"/>
</dbReference>
<dbReference type="AlphaFoldDB" id="A0A9E7GYE2"/>
<dbReference type="PANTHER" id="PTHR36062">
    <property type="entry name" value="OS01G0687300 PROTEIN"/>
    <property type="match status" value="1"/>
</dbReference>
<name>A0A9E7GYE2_9LILI</name>